<accession>A0A0T9M4R2</accession>
<protein>
    <submittedName>
        <fullName evidence="1">Uncharacterized protein</fullName>
    </submittedName>
</protein>
<proteinExistence type="predicted"/>
<dbReference type="Proteomes" id="UP000045824">
    <property type="component" value="Unassembled WGS sequence"/>
</dbReference>
<dbReference type="AlphaFoldDB" id="A0A0T9M4R2"/>
<dbReference type="EMBL" id="CPYI01000025">
    <property type="protein sequence ID" value="CNF60241.1"/>
    <property type="molecule type" value="Genomic_DNA"/>
</dbReference>
<gene>
    <name evidence="1" type="ORF">ERS008491_04218</name>
</gene>
<reference evidence="1 2" key="1">
    <citation type="submission" date="2015-03" db="EMBL/GenBank/DDBJ databases">
        <authorList>
            <person name="Murphy D."/>
        </authorList>
    </citation>
    <scope>NUCLEOTIDE SEQUENCE [LARGE SCALE GENOMIC DNA]</scope>
    <source>
        <strain evidence="1 2">FCF326</strain>
    </source>
</reference>
<organism evidence="1 2">
    <name type="scientific">Yersinia kristensenii</name>
    <dbReference type="NCBI Taxonomy" id="28152"/>
    <lineage>
        <taxon>Bacteria</taxon>
        <taxon>Pseudomonadati</taxon>
        <taxon>Pseudomonadota</taxon>
        <taxon>Gammaproteobacteria</taxon>
        <taxon>Enterobacterales</taxon>
        <taxon>Yersiniaceae</taxon>
        <taxon>Yersinia</taxon>
    </lineage>
</organism>
<evidence type="ECO:0000313" key="2">
    <source>
        <dbReference type="Proteomes" id="UP000045824"/>
    </source>
</evidence>
<evidence type="ECO:0000313" key="1">
    <source>
        <dbReference type="EMBL" id="CNF60241.1"/>
    </source>
</evidence>
<sequence length="58" mass="6463">MGYAISVSGILCGFIFTEKRQLTAFGNIKCIGTIKINSFTYCTRTIGLALKRNIPFNR</sequence>
<name>A0A0T9M4R2_YERKR</name>